<proteinExistence type="predicted"/>
<protein>
    <submittedName>
        <fullName evidence="1">Uncharacterized protein</fullName>
    </submittedName>
</protein>
<dbReference type="EMBL" id="LBOG01000004">
    <property type="protein sequence ID" value="KKP30109.1"/>
    <property type="molecule type" value="Genomic_DNA"/>
</dbReference>
<accession>A0A0F9YEM4</accession>
<dbReference type="Proteomes" id="UP000034934">
    <property type="component" value="Unassembled WGS sequence"/>
</dbReference>
<dbReference type="AlphaFoldDB" id="A0A0F9YEM4"/>
<evidence type="ECO:0000313" key="2">
    <source>
        <dbReference type="Proteomes" id="UP000034934"/>
    </source>
</evidence>
<comment type="caution">
    <text evidence="1">The sequence shown here is derived from an EMBL/GenBank/DDBJ whole genome shotgun (WGS) entry which is preliminary data.</text>
</comment>
<sequence length="584" mass="68521">MESETKNCQNCKIDFTIESDDFGFYEKVNVPPPTFCSNCRLQRRLAWRNERGLHNRECGLCGKKIISIYNKDLNNVVYCDKCWWSDKWDALDYAEDIDFSKPFITQLFELFNKVPAPNLFAFGTTMVNSQYCNMANDMRNCYLLHDGTYDENVSYGSGAFYDKDSQDITMARKCELCYEIVTCINCYQTLFSQNCEDCVEVSFSFGLRGCNNCFGCVNLHKKSYHIFNEPYSKEEYENKLKSFGVDSHKNITLLKEKAHEFWKEFPKRYYFGVQNSNVTGDYLERSKNSKSCFGAANLEDSKFCSFVSNGPVRTTYDFTHYGDNIELVYECLQSGDGLSNCKFGWGNWMNTNNANYSITVPGSSYIFGCVGLKKKKYCILNKQYTKEEYEELIPKIIKHMNNMPYVDKKGRVYKYGEFFPIELSPFGYNETTAQEYFFLNQNQAKENGYNWREHDKRNYGITKNSEEIPDSITEINDSILDEVIGCEHKGNCKENCMTAFRILPEDLIFYRRMNLPLPRLCPNCRHFQRLKQRNPLKLWHRQCMCNKQNHLHGDKNCEVEFETSYAPDRPEIVYCEKCYQQEVY</sequence>
<evidence type="ECO:0000313" key="1">
    <source>
        <dbReference type="EMBL" id="KKP30109.1"/>
    </source>
</evidence>
<name>A0A0F9YEM4_9BACT</name>
<gene>
    <name evidence="1" type="ORF">UR19_C0004G0017</name>
</gene>
<organism evidence="1 2">
    <name type="scientific">Candidatus Nomurabacteria bacterium GW2011_GWF1_31_48</name>
    <dbReference type="NCBI Taxonomy" id="1618767"/>
    <lineage>
        <taxon>Bacteria</taxon>
        <taxon>Candidatus Nomuraibacteriota</taxon>
    </lineage>
</organism>
<reference evidence="1 2" key="1">
    <citation type="journal article" date="2015" name="Nature">
        <title>rRNA introns, odd ribosomes, and small enigmatic genomes across a large radiation of phyla.</title>
        <authorList>
            <person name="Brown C.T."/>
            <person name="Hug L.A."/>
            <person name="Thomas B.C."/>
            <person name="Sharon I."/>
            <person name="Castelle C.J."/>
            <person name="Singh A."/>
            <person name="Wilkins M.J."/>
            <person name="Williams K.H."/>
            <person name="Banfield J.F."/>
        </authorList>
    </citation>
    <scope>NUCLEOTIDE SEQUENCE [LARGE SCALE GENOMIC DNA]</scope>
</reference>